<organism evidence="1 2">
    <name type="scientific">Portunus trituberculatus</name>
    <name type="common">Swimming crab</name>
    <name type="synonym">Neptunus trituberculatus</name>
    <dbReference type="NCBI Taxonomy" id="210409"/>
    <lineage>
        <taxon>Eukaryota</taxon>
        <taxon>Metazoa</taxon>
        <taxon>Ecdysozoa</taxon>
        <taxon>Arthropoda</taxon>
        <taxon>Crustacea</taxon>
        <taxon>Multicrustacea</taxon>
        <taxon>Malacostraca</taxon>
        <taxon>Eumalacostraca</taxon>
        <taxon>Eucarida</taxon>
        <taxon>Decapoda</taxon>
        <taxon>Pleocyemata</taxon>
        <taxon>Brachyura</taxon>
        <taxon>Eubrachyura</taxon>
        <taxon>Portunoidea</taxon>
        <taxon>Portunidae</taxon>
        <taxon>Portuninae</taxon>
        <taxon>Portunus</taxon>
    </lineage>
</organism>
<dbReference type="AlphaFoldDB" id="A0A5B7HH26"/>
<name>A0A5B7HH26_PORTR</name>
<proteinExistence type="predicted"/>
<gene>
    <name evidence="1" type="ORF">E2C01_062799</name>
</gene>
<keyword evidence="2" id="KW-1185">Reference proteome</keyword>
<dbReference type="EMBL" id="VSRR010028088">
    <property type="protein sequence ID" value="MPC68597.1"/>
    <property type="molecule type" value="Genomic_DNA"/>
</dbReference>
<protein>
    <submittedName>
        <fullName evidence="1">Uncharacterized protein</fullName>
    </submittedName>
</protein>
<evidence type="ECO:0000313" key="1">
    <source>
        <dbReference type="EMBL" id="MPC68597.1"/>
    </source>
</evidence>
<dbReference type="Proteomes" id="UP000324222">
    <property type="component" value="Unassembled WGS sequence"/>
</dbReference>
<evidence type="ECO:0000313" key="2">
    <source>
        <dbReference type="Proteomes" id="UP000324222"/>
    </source>
</evidence>
<accession>A0A5B7HH26</accession>
<comment type="caution">
    <text evidence="1">The sequence shown here is derived from an EMBL/GenBank/DDBJ whole genome shotgun (WGS) entry which is preliminary data.</text>
</comment>
<reference evidence="1 2" key="1">
    <citation type="submission" date="2019-05" db="EMBL/GenBank/DDBJ databases">
        <title>Another draft genome of Portunus trituberculatus and its Hox gene families provides insights of decapod evolution.</title>
        <authorList>
            <person name="Jeong J.-H."/>
            <person name="Song I."/>
            <person name="Kim S."/>
            <person name="Choi T."/>
            <person name="Kim D."/>
            <person name="Ryu S."/>
            <person name="Kim W."/>
        </authorList>
    </citation>
    <scope>NUCLEOTIDE SEQUENCE [LARGE SCALE GENOMIC DNA]</scope>
    <source>
        <tissue evidence="1">Muscle</tissue>
    </source>
</reference>
<sequence length="66" mass="7451">MRTSPQAHNHHHHRRPPRCIAASVSTCRRPRGEKAASQAAQVGCFTRPHKKTSCVAHNTHRRHRGS</sequence>